<reference evidence="13 14" key="1">
    <citation type="journal article" date="2017" name="ISME J.">
        <title>Potential for microbial H2 and metal transformations associated with novel bacteria and archaea in deep terrestrial subsurface sediments.</title>
        <authorList>
            <person name="Hernsdorf A.W."/>
            <person name="Amano Y."/>
            <person name="Miyakawa K."/>
            <person name="Ise K."/>
            <person name="Suzuki Y."/>
            <person name="Anantharaman K."/>
            <person name="Probst A."/>
            <person name="Burstein D."/>
            <person name="Thomas B.C."/>
            <person name="Banfield J.F."/>
        </authorList>
    </citation>
    <scope>NUCLEOTIDE SEQUENCE [LARGE SCALE GENOMIC DNA]</scope>
    <source>
        <strain evidence="13">HGW-Actinobacteria-3</strain>
    </source>
</reference>
<evidence type="ECO:0000259" key="11">
    <source>
        <dbReference type="PROSITE" id="PS51371"/>
    </source>
</evidence>
<keyword evidence="4" id="KW-0677">Repeat</keyword>
<protein>
    <recommendedName>
        <fullName evidence="15">HlyC/CorC family transporter</fullName>
    </recommendedName>
</protein>
<evidence type="ECO:0000256" key="7">
    <source>
        <dbReference type="ARBA" id="ARBA00023136"/>
    </source>
</evidence>
<feature type="transmembrane region" description="Helical" evidence="10">
    <location>
        <begin position="90"/>
        <end position="111"/>
    </location>
</feature>
<evidence type="ECO:0000256" key="8">
    <source>
        <dbReference type="PROSITE-ProRule" id="PRU00703"/>
    </source>
</evidence>
<evidence type="ECO:0000256" key="4">
    <source>
        <dbReference type="ARBA" id="ARBA00022737"/>
    </source>
</evidence>
<dbReference type="InterPro" id="IPR005170">
    <property type="entry name" value="Transptr-assoc_dom"/>
</dbReference>
<dbReference type="GO" id="GO:0005886">
    <property type="term" value="C:plasma membrane"/>
    <property type="evidence" value="ECO:0007669"/>
    <property type="project" value="TreeGrafter"/>
</dbReference>
<sequence length="423" mass="46922">MPNVTGIIALVILIGVAAFLAAAETALMRVGRIRVRYLVDKKVKGADGLEKLIENTDYFMPPLLLLILLVQLTSASLATWVAIRLTHNPGLGVAAGTAVITIMMFVFGELVPKAAASHQPERFALGVTRPITALSWILHPIAVVFEFIARVTLKMLRRETLSIDLMVRDEGEIKAMVSAAEEHDVIEEEEKEMIHSVFEFSDTLVREVMVPRPDMITLPARATIQDALALIIDHGYSRIPVYGENVDDVKGVLYAKDLIKYLRQGRLDVAVAGLARDAFMVPETKLLSAMLHDFKKRKVHMAVVVDEYGTVAGLVTIEDLLEEIVGEIVDEFDREIELVEKIEKGCYRVDARVHLDDLNEMLQIELPKEEDIDTVGGLVLKALGHVPAIGESFDYEGVSITVERIRNNRISRVVVRVLSTTAD</sequence>
<proteinExistence type="inferred from homology"/>
<feature type="domain" description="CBS" evidence="11">
    <location>
        <begin position="209"/>
        <end position="269"/>
    </location>
</feature>
<comment type="caution">
    <text evidence="13">The sequence shown here is derived from an EMBL/GenBank/DDBJ whole genome shotgun (WGS) entry which is preliminary data.</text>
</comment>
<evidence type="ECO:0000259" key="12">
    <source>
        <dbReference type="PROSITE" id="PS51846"/>
    </source>
</evidence>
<dbReference type="InterPro" id="IPR002550">
    <property type="entry name" value="CNNM"/>
</dbReference>
<evidence type="ECO:0000256" key="5">
    <source>
        <dbReference type="ARBA" id="ARBA00022989"/>
    </source>
</evidence>
<dbReference type="SUPFAM" id="SSF54631">
    <property type="entry name" value="CBS-domain pair"/>
    <property type="match status" value="1"/>
</dbReference>
<dbReference type="PROSITE" id="PS51371">
    <property type="entry name" value="CBS"/>
    <property type="match status" value="2"/>
</dbReference>
<dbReference type="Gene3D" id="3.10.580.10">
    <property type="entry name" value="CBS-domain"/>
    <property type="match status" value="1"/>
</dbReference>
<evidence type="ECO:0000313" key="13">
    <source>
        <dbReference type="EMBL" id="PKQ28605.1"/>
    </source>
</evidence>
<comment type="subcellular location">
    <subcellularLocation>
        <location evidence="1">Membrane</location>
        <topology evidence="1">Multi-pass membrane protein</topology>
    </subcellularLocation>
</comment>
<dbReference type="InterPro" id="IPR036318">
    <property type="entry name" value="FAD-bd_PCMH-like_sf"/>
</dbReference>
<dbReference type="Pfam" id="PF03471">
    <property type="entry name" value="CorC_HlyC"/>
    <property type="match status" value="1"/>
</dbReference>
<organism evidence="13 14">
    <name type="scientific">Candidatus Anoxymicrobium japonicum</name>
    <dbReference type="NCBI Taxonomy" id="2013648"/>
    <lineage>
        <taxon>Bacteria</taxon>
        <taxon>Bacillati</taxon>
        <taxon>Actinomycetota</taxon>
        <taxon>Candidatus Geothermincolia</taxon>
        <taxon>Candidatus Geothermincolales</taxon>
        <taxon>Candidatus Anoxymicrobiaceae</taxon>
        <taxon>Candidatus Anoxymicrobium</taxon>
    </lineage>
</organism>
<dbReference type="EMBL" id="PHEX01000010">
    <property type="protein sequence ID" value="PKQ28605.1"/>
    <property type="molecule type" value="Genomic_DNA"/>
</dbReference>
<evidence type="ECO:0000256" key="10">
    <source>
        <dbReference type="SAM" id="Phobius"/>
    </source>
</evidence>
<accession>A0A2N3G7A0</accession>
<dbReference type="Pfam" id="PF00571">
    <property type="entry name" value="CBS"/>
    <property type="match status" value="2"/>
</dbReference>
<dbReference type="SMART" id="SM01091">
    <property type="entry name" value="CorC_HlyC"/>
    <property type="match status" value="1"/>
</dbReference>
<dbReference type="SMART" id="SM00116">
    <property type="entry name" value="CBS"/>
    <property type="match status" value="2"/>
</dbReference>
<dbReference type="InterPro" id="IPR016169">
    <property type="entry name" value="FAD-bd_PCMH_sub2"/>
</dbReference>
<dbReference type="InterPro" id="IPR000644">
    <property type="entry name" value="CBS_dom"/>
</dbReference>
<evidence type="ECO:0000256" key="9">
    <source>
        <dbReference type="PROSITE-ProRule" id="PRU01193"/>
    </source>
</evidence>
<dbReference type="Gene3D" id="3.30.465.10">
    <property type="match status" value="1"/>
</dbReference>
<dbReference type="SUPFAM" id="SSF56176">
    <property type="entry name" value="FAD-binding/transporter-associated domain-like"/>
    <property type="match status" value="1"/>
</dbReference>
<evidence type="ECO:0000256" key="6">
    <source>
        <dbReference type="ARBA" id="ARBA00023122"/>
    </source>
</evidence>
<keyword evidence="6 8" id="KW-0129">CBS domain</keyword>
<dbReference type="PANTHER" id="PTHR22777:SF17">
    <property type="entry name" value="UPF0053 PROTEIN SLL0260"/>
    <property type="match status" value="1"/>
</dbReference>
<dbReference type="InterPro" id="IPR044751">
    <property type="entry name" value="Ion_transp-like_CBS"/>
</dbReference>
<dbReference type="AlphaFoldDB" id="A0A2N3G7A0"/>
<feature type="domain" description="CBS" evidence="11">
    <location>
        <begin position="274"/>
        <end position="331"/>
    </location>
</feature>
<evidence type="ECO:0000313" key="14">
    <source>
        <dbReference type="Proteomes" id="UP000233654"/>
    </source>
</evidence>
<dbReference type="Pfam" id="PF01595">
    <property type="entry name" value="CNNM"/>
    <property type="match status" value="1"/>
</dbReference>
<dbReference type="FunFam" id="3.10.580.10:FF:000002">
    <property type="entry name" value="Magnesium/cobalt efflux protein CorC"/>
    <property type="match status" value="1"/>
</dbReference>
<keyword evidence="7 9" id="KW-0472">Membrane</keyword>
<dbReference type="Proteomes" id="UP000233654">
    <property type="component" value="Unassembled WGS sequence"/>
</dbReference>
<name>A0A2N3G7A0_9ACTN</name>
<feature type="domain" description="CNNM transmembrane" evidence="12">
    <location>
        <begin position="1"/>
        <end position="190"/>
    </location>
</feature>
<keyword evidence="3 9" id="KW-0812">Transmembrane</keyword>
<evidence type="ECO:0000256" key="3">
    <source>
        <dbReference type="ARBA" id="ARBA00022692"/>
    </source>
</evidence>
<dbReference type="PANTHER" id="PTHR22777">
    <property type="entry name" value="HEMOLYSIN-RELATED"/>
    <property type="match status" value="1"/>
</dbReference>
<dbReference type="PROSITE" id="PS51846">
    <property type="entry name" value="CNNM"/>
    <property type="match status" value="1"/>
</dbReference>
<dbReference type="InterPro" id="IPR046342">
    <property type="entry name" value="CBS_dom_sf"/>
</dbReference>
<comment type="similarity">
    <text evidence="2">Belongs to the UPF0053 family.</text>
</comment>
<feature type="transmembrane region" description="Helical" evidence="10">
    <location>
        <begin position="63"/>
        <end position="83"/>
    </location>
</feature>
<evidence type="ECO:0000256" key="1">
    <source>
        <dbReference type="ARBA" id="ARBA00004141"/>
    </source>
</evidence>
<evidence type="ECO:0000256" key="2">
    <source>
        <dbReference type="ARBA" id="ARBA00006337"/>
    </source>
</evidence>
<keyword evidence="5 9" id="KW-1133">Transmembrane helix</keyword>
<gene>
    <name evidence="13" type="ORF">CVT63_01795</name>
</gene>
<feature type="transmembrane region" description="Helical" evidence="10">
    <location>
        <begin position="131"/>
        <end position="149"/>
    </location>
</feature>
<dbReference type="CDD" id="cd04590">
    <property type="entry name" value="CBS_pair_CorC_HlyC_assoc"/>
    <property type="match status" value="1"/>
</dbReference>
<evidence type="ECO:0008006" key="15">
    <source>
        <dbReference type="Google" id="ProtNLM"/>
    </source>
</evidence>
<dbReference type="GO" id="GO:0050660">
    <property type="term" value="F:flavin adenine dinucleotide binding"/>
    <property type="evidence" value="ECO:0007669"/>
    <property type="project" value="InterPro"/>
</dbReference>